<dbReference type="HOGENOM" id="CLU_2079504_0_0_2"/>
<dbReference type="AlphaFoldDB" id="G4RKU8"/>
<dbReference type="PaxDb" id="768679-TTX_1566"/>
<dbReference type="EMBL" id="FN869859">
    <property type="protein sequence ID" value="CCC82193.1"/>
    <property type="molecule type" value="Genomic_DNA"/>
</dbReference>
<organism evidence="1 2">
    <name type="scientific">Thermoproteus tenax (strain ATCC 35583 / DSM 2078 / JCM 9277 / NBRC 100435 / Kra 1)</name>
    <dbReference type="NCBI Taxonomy" id="768679"/>
    <lineage>
        <taxon>Archaea</taxon>
        <taxon>Thermoproteota</taxon>
        <taxon>Thermoprotei</taxon>
        <taxon>Thermoproteales</taxon>
        <taxon>Thermoproteaceae</taxon>
        <taxon>Thermoproteus</taxon>
    </lineage>
</organism>
<protein>
    <submittedName>
        <fullName evidence="1">Uncharacterized protein</fullName>
    </submittedName>
</protein>
<name>G4RKU8_THETK</name>
<dbReference type="PATRIC" id="fig|768679.9.peg.1588"/>
<evidence type="ECO:0000313" key="1">
    <source>
        <dbReference type="EMBL" id="CCC82193.1"/>
    </source>
</evidence>
<accession>G4RKU8</accession>
<proteinExistence type="predicted"/>
<dbReference type="Proteomes" id="UP000002654">
    <property type="component" value="Chromosome"/>
</dbReference>
<dbReference type="GeneID" id="11262446"/>
<gene>
    <name evidence="1" type="ordered locus">TTX_1566</name>
</gene>
<reference evidence="1 2" key="1">
    <citation type="journal article" date="2011" name="PLoS ONE">
        <title>The complete genome sequence of Thermoproteus tenax: a physiologically versatile member of the Crenarchaeota.</title>
        <authorList>
            <person name="Siebers B."/>
            <person name="Zaparty M."/>
            <person name="Raddatz G."/>
            <person name="Tjaden B."/>
            <person name="Albers S.V."/>
            <person name="Bell S.D."/>
            <person name="Blombach F."/>
            <person name="Kletzin A."/>
            <person name="Kyrpides N."/>
            <person name="Lanz C."/>
            <person name="Plagens A."/>
            <person name="Rampp M."/>
            <person name="Rosinus A."/>
            <person name="von Jan M."/>
            <person name="Makarova K.S."/>
            <person name="Klenk H.P."/>
            <person name="Schuster S.C."/>
            <person name="Hensel R."/>
        </authorList>
    </citation>
    <scope>NUCLEOTIDE SEQUENCE [LARGE SCALE GENOMIC DNA]</scope>
    <source>
        <strain evidence="2">ATCC 35583 / DSM 2078 / JCM 9277 / NBRC 100435 / Kra 1</strain>
    </source>
</reference>
<evidence type="ECO:0000313" key="2">
    <source>
        <dbReference type="Proteomes" id="UP000002654"/>
    </source>
</evidence>
<dbReference type="KEGG" id="ttn:TTX_1566"/>
<sequence length="118" mass="13686">MEEGQSIYSGIKSCYARIEGVYVEPGRMDLAKAAAHLLLHLSDRERGYTYDHSCRRIPMTDELFKARSKYLVEICRKQGGRDCDEIEELVNETLRSYSLPSWAREMAARKLIRLSRLL</sequence>
<dbReference type="eggNOG" id="arCOG04146">
    <property type="taxonomic scope" value="Archaea"/>
</dbReference>
<keyword evidence="2" id="KW-1185">Reference proteome</keyword>
<dbReference type="RefSeq" id="WP_014127447.1">
    <property type="nucleotide sequence ID" value="NC_016070.1"/>
</dbReference>
<dbReference type="STRING" id="768679.TTX_1566"/>